<sequence length="635" mass="70556">MDYLRTLDEMISHLPQCVIVRARQEILFANKMAAQTFGFATPRDMTAWSDVSALLGNWEPAADSEGRRLAYFTTAQGDLFMADIIERALDFRGQPAVQITFIGPDLKADRLRDERLLIERYGLALRQSGVGIWDHDRHADKHYFSPTCREILGIQADDKRGYLNLFEDLIYPDDRQMVRAACGRAFSERATYHAQFRILRGGGDVRWISASGNSLHDRDGLVTRLAGVMIDITEHKQRERELHEARKTALAGLEAKSRFVSGLSHEFRTPIHALMALPRLMRQQAIRPELADLVEASELAGEHLLALVDSALDLSGIESGSIEIHTGPFALADSCQRVCEAMRPRLRTGQMDIELVIDPMARANFLGDEKQFSRTLLAMLRHAITRSGPGVMRLKLSAGENGHGVLIILEDVGAPYASIDARILFEPFSSIQTPDNPIRQSNGIDLPLARKLARAMGGDVTIATRGAQSGSLQFYLPLERVAGDLDGQIELVEQTRPLHILVVEDNLVNQRIIAVILEQLGHACVIVPDGVMCLEAITKARFDLILMDLHMPNLNGYDTTRRIRALESELVEQDFRPMPIIALTADARPETRLAAMDAGMTGFLNKPISIPELYEALAPIAANLPDEEADVRAND</sequence>
<dbReference type="EC" id="2.7.13.3" evidence="2"/>
<dbReference type="SUPFAM" id="SSF55874">
    <property type="entry name" value="ATPase domain of HSP90 chaperone/DNA topoisomerase II/histidine kinase"/>
    <property type="match status" value="1"/>
</dbReference>
<keyword evidence="3 4" id="KW-0597">Phosphoprotein</keyword>
<dbReference type="Gene3D" id="3.30.450.20">
    <property type="entry name" value="PAS domain"/>
    <property type="match status" value="1"/>
</dbReference>
<evidence type="ECO:0000259" key="6">
    <source>
        <dbReference type="PROSITE" id="PS50110"/>
    </source>
</evidence>
<gene>
    <name evidence="8" type="primary">luxQ_6</name>
    <name evidence="8" type="ORF">PbB2_01757</name>
</gene>
<evidence type="ECO:0000313" key="9">
    <source>
        <dbReference type="Proteomes" id="UP000245086"/>
    </source>
</evidence>
<dbReference type="Gene3D" id="3.30.565.10">
    <property type="entry name" value="Histidine kinase-like ATPase, C-terminal domain"/>
    <property type="match status" value="1"/>
</dbReference>
<dbReference type="AlphaFoldDB" id="A0A2P2EAI0"/>
<dbReference type="SUPFAM" id="SSF52172">
    <property type="entry name" value="CheY-like"/>
    <property type="match status" value="1"/>
</dbReference>
<dbReference type="SUPFAM" id="SSF55785">
    <property type="entry name" value="PYP-like sensor domain (PAS domain)"/>
    <property type="match status" value="1"/>
</dbReference>
<organism evidence="8 9">
    <name type="scientific">Candidatus Phycosocius bacilliformis</name>
    <dbReference type="NCBI Taxonomy" id="1445552"/>
    <lineage>
        <taxon>Bacteria</taxon>
        <taxon>Pseudomonadati</taxon>
        <taxon>Pseudomonadota</taxon>
        <taxon>Alphaproteobacteria</taxon>
        <taxon>Caulobacterales</taxon>
        <taxon>Caulobacterales incertae sedis</taxon>
        <taxon>Candidatus Phycosocius</taxon>
    </lineage>
</organism>
<evidence type="ECO:0000256" key="3">
    <source>
        <dbReference type="ARBA" id="ARBA00022553"/>
    </source>
</evidence>
<dbReference type="EMBL" id="BFBR01000005">
    <property type="protein sequence ID" value="GBF58086.1"/>
    <property type="molecule type" value="Genomic_DNA"/>
</dbReference>
<evidence type="ECO:0000313" key="8">
    <source>
        <dbReference type="EMBL" id="GBF58086.1"/>
    </source>
</evidence>
<dbReference type="InterPro" id="IPR013655">
    <property type="entry name" value="PAS_fold_3"/>
</dbReference>
<evidence type="ECO:0000256" key="1">
    <source>
        <dbReference type="ARBA" id="ARBA00000085"/>
    </source>
</evidence>
<dbReference type="PROSITE" id="PS50109">
    <property type="entry name" value="HIS_KIN"/>
    <property type="match status" value="1"/>
</dbReference>
<dbReference type="InterPro" id="IPR036097">
    <property type="entry name" value="HisK_dim/P_sf"/>
</dbReference>
<dbReference type="PANTHER" id="PTHR45339">
    <property type="entry name" value="HYBRID SIGNAL TRANSDUCTION HISTIDINE KINASE J"/>
    <property type="match status" value="1"/>
</dbReference>
<dbReference type="OrthoDB" id="9789782at2"/>
<evidence type="ECO:0000256" key="2">
    <source>
        <dbReference type="ARBA" id="ARBA00012438"/>
    </source>
</evidence>
<dbReference type="InterPro" id="IPR005467">
    <property type="entry name" value="His_kinase_dom"/>
</dbReference>
<dbReference type="NCBIfam" id="TIGR00229">
    <property type="entry name" value="sensory_box"/>
    <property type="match status" value="1"/>
</dbReference>
<protein>
    <recommendedName>
        <fullName evidence="2">histidine kinase</fullName>
        <ecNumber evidence="2">2.7.13.3</ecNumber>
    </recommendedName>
</protein>
<dbReference type="CDD" id="cd00130">
    <property type="entry name" value="PAS"/>
    <property type="match status" value="1"/>
</dbReference>
<dbReference type="InterPro" id="IPR000014">
    <property type="entry name" value="PAS"/>
</dbReference>
<dbReference type="CDD" id="cd00082">
    <property type="entry name" value="HisKA"/>
    <property type="match status" value="1"/>
</dbReference>
<feature type="modified residue" description="4-aspartylphosphate" evidence="4">
    <location>
        <position position="548"/>
    </location>
</feature>
<evidence type="ECO:0000256" key="4">
    <source>
        <dbReference type="PROSITE-ProRule" id="PRU00169"/>
    </source>
</evidence>
<dbReference type="Pfam" id="PF00072">
    <property type="entry name" value="Response_reg"/>
    <property type="match status" value="1"/>
</dbReference>
<dbReference type="GO" id="GO:0000155">
    <property type="term" value="F:phosphorelay sensor kinase activity"/>
    <property type="evidence" value="ECO:0007669"/>
    <property type="project" value="InterPro"/>
</dbReference>
<dbReference type="SMART" id="SM00448">
    <property type="entry name" value="REC"/>
    <property type="match status" value="1"/>
</dbReference>
<dbReference type="CDD" id="cd17546">
    <property type="entry name" value="REC_hyHK_CKI1_RcsC-like"/>
    <property type="match status" value="1"/>
</dbReference>
<evidence type="ECO:0000259" key="5">
    <source>
        <dbReference type="PROSITE" id="PS50109"/>
    </source>
</evidence>
<dbReference type="RefSeq" id="WP_108984960.1">
    <property type="nucleotide sequence ID" value="NZ_BFBR01000005.1"/>
</dbReference>
<comment type="catalytic activity">
    <reaction evidence="1">
        <text>ATP + protein L-histidine = ADP + protein N-phospho-L-histidine.</text>
        <dbReference type="EC" id="2.7.13.3"/>
    </reaction>
</comment>
<dbReference type="SUPFAM" id="SSF47384">
    <property type="entry name" value="Homodimeric domain of signal transducing histidine kinase"/>
    <property type="match status" value="1"/>
</dbReference>
<evidence type="ECO:0000259" key="7">
    <source>
        <dbReference type="PROSITE" id="PS50113"/>
    </source>
</evidence>
<dbReference type="Pfam" id="PF08447">
    <property type="entry name" value="PAS_3"/>
    <property type="match status" value="1"/>
</dbReference>
<accession>A0A2P2EAI0</accession>
<dbReference type="InterPro" id="IPR001789">
    <property type="entry name" value="Sig_transdc_resp-reg_receiver"/>
</dbReference>
<dbReference type="SMART" id="SM00388">
    <property type="entry name" value="HisKA"/>
    <property type="match status" value="1"/>
</dbReference>
<dbReference type="InterPro" id="IPR003594">
    <property type="entry name" value="HATPase_dom"/>
</dbReference>
<dbReference type="PROSITE" id="PS50113">
    <property type="entry name" value="PAC"/>
    <property type="match status" value="1"/>
</dbReference>
<dbReference type="SMART" id="SM00091">
    <property type="entry name" value="PAS"/>
    <property type="match status" value="2"/>
</dbReference>
<comment type="caution">
    <text evidence="8">The sequence shown here is derived from an EMBL/GenBank/DDBJ whole genome shotgun (WGS) entry which is preliminary data.</text>
</comment>
<dbReference type="Gene3D" id="1.10.287.130">
    <property type="match status" value="1"/>
</dbReference>
<feature type="domain" description="Response regulatory" evidence="6">
    <location>
        <begin position="499"/>
        <end position="621"/>
    </location>
</feature>
<keyword evidence="8" id="KW-0418">Kinase</keyword>
<dbReference type="InterPro" id="IPR036890">
    <property type="entry name" value="HATPase_C_sf"/>
</dbReference>
<keyword evidence="8" id="KW-0808">Transferase</keyword>
<dbReference type="SMART" id="SM00086">
    <property type="entry name" value="PAC"/>
    <property type="match status" value="1"/>
</dbReference>
<dbReference type="InterPro" id="IPR001610">
    <property type="entry name" value="PAC"/>
</dbReference>
<feature type="domain" description="Histidine kinase" evidence="5">
    <location>
        <begin position="262"/>
        <end position="480"/>
    </location>
</feature>
<keyword evidence="9" id="KW-1185">Reference proteome</keyword>
<dbReference type="InterPro" id="IPR035965">
    <property type="entry name" value="PAS-like_dom_sf"/>
</dbReference>
<feature type="domain" description="PAC" evidence="7">
    <location>
        <begin position="192"/>
        <end position="244"/>
    </location>
</feature>
<dbReference type="Pfam" id="PF02518">
    <property type="entry name" value="HATPase_c"/>
    <property type="match status" value="1"/>
</dbReference>
<dbReference type="PROSITE" id="PS50110">
    <property type="entry name" value="RESPONSE_REGULATORY"/>
    <property type="match status" value="1"/>
</dbReference>
<dbReference type="SMART" id="SM00387">
    <property type="entry name" value="HATPase_c"/>
    <property type="match status" value="1"/>
</dbReference>
<dbReference type="InterPro" id="IPR000700">
    <property type="entry name" value="PAS-assoc_C"/>
</dbReference>
<reference evidence="8 9" key="1">
    <citation type="journal article" date="2018" name="Genome Announc.">
        <title>Draft Genome Sequence of "Candidatus Phycosocius bacilliformis," an Alphaproteobacterial Ectosymbiont of the Hydrocarbon-Producing Green Alga Botryococcus braunii.</title>
        <authorList>
            <person name="Tanabe Y."/>
            <person name="Yamaguchi H."/>
            <person name="Watanabe M.M."/>
        </authorList>
    </citation>
    <scope>NUCLEOTIDE SEQUENCE [LARGE SCALE GENOMIC DNA]</scope>
    <source>
        <strain evidence="8 9">BOTRYCO-2</strain>
    </source>
</reference>
<dbReference type="Proteomes" id="UP000245086">
    <property type="component" value="Unassembled WGS sequence"/>
</dbReference>
<dbReference type="PANTHER" id="PTHR45339:SF3">
    <property type="entry name" value="HISTIDINE KINASE"/>
    <property type="match status" value="1"/>
</dbReference>
<dbReference type="InterPro" id="IPR003661">
    <property type="entry name" value="HisK_dim/P_dom"/>
</dbReference>
<proteinExistence type="predicted"/>
<dbReference type="Gene3D" id="3.40.50.2300">
    <property type="match status" value="1"/>
</dbReference>
<name>A0A2P2EAI0_9PROT</name>
<dbReference type="InterPro" id="IPR011006">
    <property type="entry name" value="CheY-like_superfamily"/>
</dbReference>
<dbReference type="Pfam" id="PF00512">
    <property type="entry name" value="HisKA"/>
    <property type="match status" value="1"/>
</dbReference>